<accession>A0A0M2NGJ4</accession>
<protein>
    <submittedName>
        <fullName evidence="1">Uncharacterized protein</fullName>
    </submittedName>
</protein>
<dbReference type="AlphaFoldDB" id="A0A0M2NGJ4"/>
<evidence type="ECO:0000313" key="1">
    <source>
        <dbReference type="EMBL" id="KKI51659.1"/>
    </source>
</evidence>
<dbReference type="EMBL" id="LAYJ01000068">
    <property type="protein sequence ID" value="KKI51659.1"/>
    <property type="molecule type" value="Genomic_DNA"/>
</dbReference>
<keyword evidence="2" id="KW-1185">Reference proteome</keyword>
<name>A0A0M2NGJ4_9FIRM</name>
<sequence>MPAYCFGPAALLENPFHSSSIPFYKKSGQHTLPAIITKRLFVFNLLSLWRQVRSG</sequence>
<gene>
    <name evidence="1" type="ORF">CHK_0826</name>
</gene>
<proteinExistence type="predicted"/>
<reference evidence="1 2" key="1">
    <citation type="submission" date="2015-04" db="EMBL/GenBank/DDBJ databases">
        <title>Draft genome sequence of bacteremic isolate Catabacter hongkongensis type strain HKU16T.</title>
        <authorList>
            <person name="Lau S.K."/>
            <person name="Teng J.L."/>
            <person name="Huang Y."/>
            <person name="Curreem S.O."/>
            <person name="Tsui S.K."/>
            <person name="Woo P.C."/>
        </authorList>
    </citation>
    <scope>NUCLEOTIDE SEQUENCE [LARGE SCALE GENOMIC DNA]</scope>
    <source>
        <strain evidence="1 2">HKU16</strain>
    </source>
</reference>
<comment type="caution">
    <text evidence="1">The sequence shown here is derived from an EMBL/GenBank/DDBJ whole genome shotgun (WGS) entry which is preliminary data.</text>
</comment>
<dbReference type="Proteomes" id="UP000034076">
    <property type="component" value="Unassembled WGS sequence"/>
</dbReference>
<dbReference type="STRING" id="270498.CHK_0826"/>
<organism evidence="1 2">
    <name type="scientific">Christensenella hongkongensis</name>
    <dbReference type="NCBI Taxonomy" id="270498"/>
    <lineage>
        <taxon>Bacteria</taxon>
        <taxon>Bacillati</taxon>
        <taxon>Bacillota</taxon>
        <taxon>Clostridia</taxon>
        <taxon>Christensenellales</taxon>
        <taxon>Christensenellaceae</taxon>
        <taxon>Christensenella</taxon>
    </lineage>
</organism>
<evidence type="ECO:0000313" key="2">
    <source>
        <dbReference type="Proteomes" id="UP000034076"/>
    </source>
</evidence>